<proteinExistence type="predicted"/>
<dbReference type="InterPro" id="IPR044822">
    <property type="entry name" value="Myb_DNA-bind_4"/>
</dbReference>
<accession>M7C0G1</accession>
<feature type="compositionally biased region" description="Acidic residues" evidence="1">
    <location>
        <begin position="127"/>
        <end position="147"/>
    </location>
</feature>
<dbReference type="AlphaFoldDB" id="M7C0G1"/>
<evidence type="ECO:0000256" key="1">
    <source>
        <dbReference type="SAM" id="MobiDB-lite"/>
    </source>
</evidence>
<evidence type="ECO:0000313" key="4">
    <source>
        <dbReference type="Proteomes" id="UP000031443"/>
    </source>
</evidence>
<evidence type="ECO:0000313" key="3">
    <source>
        <dbReference type="EMBL" id="EMP41635.1"/>
    </source>
</evidence>
<dbReference type="Pfam" id="PF13837">
    <property type="entry name" value="Myb_DNA-bind_4"/>
    <property type="match status" value="1"/>
</dbReference>
<dbReference type="PANTHER" id="PTHR47595">
    <property type="entry name" value="HEAT SHOCK 70 KDA PROTEIN 14"/>
    <property type="match status" value="1"/>
</dbReference>
<dbReference type="EMBL" id="KB487517">
    <property type="protein sequence ID" value="EMP41635.1"/>
    <property type="molecule type" value="Genomic_DNA"/>
</dbReference>
<dbReference type="PANTHER" id="PTHR47595:SF1">
    <property type="entry name" value="MYB_SANT-LIKE DNA-BINDING DOMAIN-CONTAINING PROTEIN"/>
    <property type="match status" value="1"/>
</dbReference>
<feature type="region of interest" description="Disordered" evidence="1">
    <location>
        <begin position="120"/>
        <end position="154"/>
    </location>
</feature>
<feature type="domain" description="Myb/SANT-like DNA-binding" evidence="2">
    <location>
        <begin position="10"/>
        <end position="97"/>
    </location>
</feature>
<name>M7C0G1_CHEMY</name>
<dbReference type="Proteomes" id="UP000031443">
    <property type="component" value="Unassembled WGS sequence"/>
</dbReference>
<organism evidence="3 4">
    <name type="scientific">Chelonia mydas</name>
    <name type="common">Green sea-turtle</name>
    <name type="synonym">Chelonia agassizi</name>
    <dbReference type="NCBI Taxonomy" id="8469"/>
    <lineage>
        <taxon>Eukaryota</taxon>
        <taxon>Metazoa</taxon>
        <taxon>Chordata</taxon>
        <taxon>Craniata</taxon>
        <taxon>Vertebrata</taxon>
        <taxon>Euteleostomi</taxon>
        <taxon>Archelosauria</taxon>
        <taxon>Testudinata</taxon>
        <taxon>Testudines</taxon>
        <taxon>Cryptodira</taxon>
        <taxon>Durocryptodira</taxon>
        <taxon>Americhelydia</taxon>
        <taxon>Chelonioidea</taxon>
        <taxon>Cheloniidae</taxon>
        <taxon>Chelonia</taxon>
    </lineage>
</organism>
<gene>
    <name evidence="3" type="ORF">UY3_01155</name>
</gene>
<sequence length="193" mass="21909">MPAPCTRRSPAWSNAELLDLLSIWGEEAVQSQLRSSHRNFDTYGQISRCMTERGYDQDTLKCRVKVKQLRNAYHKAREANQHSSAAPTSCQFYKELDVILDGDPTSTVKATVDTWVAHMPLESGPSQEEEILDEDVEGDPEAEDDLESSTVDSQYPLHSKPVLLQFSPAEVQYPLHCTPKEKVEYDTWTYTNL</sequence>
<protein>
    <submittedName>
        <fullName evidence="3">Zinc finger and SCAN domain-containing protein 29</fullName>
    </submittedName>
</protein>
<reference evidence="4" key="1">
    <citation type="journal article" date="2013" name="Nat. Genet.">
        <title>The draft genomes of soft-shell turtle and green sea turtle yield insights into the development and evolution of the turtle-specific body plan.</title>
        <authorList>
            <person name="Wang Z."/>
            <person name="Pascual-Anaya J."/>
            <person name="Zadissa A."/>
            <person name="Li W."/>
            <person name="Niimura Y."/>
            <person name="Huang Z."/>
            <person name="Li C."/>
            <person name="White S."/>
            <person name="Xiong Z."/>
            <person name="Fang D."/>
            <person name="Wang B."/>
            <person name="Ming Y."/>
            <person name="Chen Y."/>
            <person name="Zheng Y."/>
            <person name="Kuraku S."/>
            <person name="Pignatelli M."/>
            <person name="Herrero J."/>
            <person name="Beal K."/>
            <person name="Nozawa M."/>
            <person name="Li Q."/>
            <person name="Wang J."/>
            <person name="Zhang H."/>
            <person name="Yu L."/>
            <person name="Shigenobu S."/>
            <person name="Wang J."/>
            <person name="Liu J."/>
            <person name="Flicek P."/>
            <person name="Searle S."/>
            <person name="Wang J."/>
            <person name="Kuratani S."/>
            <person name="Yin Y."/>
            <person name="Aken B."/>
            <person name="Zhang G."/>
            <person name="Irie N."/>
        </authorList>
    </citation>
    <scope>NUCLEOTIDE SEQUENCE [LARGE SCALE GENOMIC DNA]</scope>
</reference>
<keyword evidence="4" id="KW-1185">Reference proteome</keyword>
<dbReference type="Gene3D" id="1.10.10.60">
    <property type="entry name" value="Homeodomain-like"/>
    <property type="match status" value="1"/>
</dbReference>
<evidence type="ECO:0000259" key="2">
    <source>
        <dbReference type="Pfam" id="PF13837"/>
    </source>
</evidence>